<proteinExistence type="predicted"/>
<dbReference type="AlphaFoldDB" id="A0A9D4MJ01"/>
<name>A0A9D4MJ01_DREPO</name>
<reference evidence="1" key="2">
    <citation type="submission" date="2020-11" db="EMBL/GenBank/DDBJ databases">
        <authorList>
            <person name="McCartney M.A."/>
            <person name="Auch B."/>
            <person name="Kono T."/>
            <person name="Mallez S."/>
            <person name="Becker A."/>
            <person name="Gohl D.M."/>
            <person name="Silverstein K.A.T."/>
            <person name="Koren S."/>
            <person name="Bechman K.B."/>
            <person name="Herman A."/>
            <person name="Abrahante J.E."/>
            <person name="Garbe J."/>
        </authorList>
    </citation>
    <scope>NUCLEOTIDE SEQUENCE</scope>
    <source>
        <strain evidence="1">Duluth1</strain>
        <tissue evidence="1">Whole animal</tissue>
    </source>
</reference>
<evidence type="ECO:0000313" key="1">
    <source>
        <dbReference type="EMBL" id="KAH3876236.1"/>
    </source>
</evidence>
<comment type="caution">
    <text evidence="1">The sequence shown here is derived from an EMBL/GenBank/DDBJ whole genome shotgun (WGS) entry which is preliminary data.</text>
</comment>
<gene>
    <name evidence="1" type="ORF">DPMN_000073</name>
</gene>
<dbReference type="Proteomes" id="UP000828390">
    <property type="component" value="Unassembled WGS sequence"/>
</dbReference>
<accession>A0A9D4MJ01</accession>
<organism evidence="1 2">
    <name type="scientific">Dreissena polymorpha</name>
    <name type="common">Zebra mussel</name>
    <name type="synonym">Mytilus polymorpha</name>
    <dbReference type="NCBI Taxonomy" id="45954"/>
    <lineage>
        <taxon>Eukaryota</taxon>
        <taxon>Metazoa</taxon>
        <taxon>Spiralia</taxon>
        <taxon>Lophotrochozoa</taxon>
        <taxon>Mollusca</taxon>
        <taxon>Bivalvia</taxon>
        <taxon>Autobranchia</taxon>
        <taxon>Heteroconchia</taxon>
        <taxon>Euheterodonta</taxon>
        <taxon>Imparidentia</taxon>
        <taxon>Neoheterodontei</taxon>
        <taxon>Myida</taxon>
        <taxon>Dreissenoidea</taxon>
        <taxon>Dreissenidae</taxon>
        <taxon>Dreissena</taxon>
    </lineage>
</organism>
<evidence type="ECO:0000313" key="2">
    <source>
        <dbReference type="Proteomes" id="UP000828390"/>
    </source>
</evidence>
<dbReference type="EMBL" id="JAIWYP010000001">
    <property type="protein sequence ID" value="KAH3876236.1"/>
    <property type="molecule type" value="Genomic_DNA"/>
</dbReference>
<protein>
    <submittedName>
        <fullName evidence="1">Uncharacterized protein</fullName>
    </submittedName>
</protein>
<sequence>MLLYRASSLYGLQDLTIKDRTRHNVTLDCRSDPVRPFNDEEEKLLDDYIIHMTNIGYGYTISKIEYMAADFVRSLGKSVKAREGLINNCCFFSFLDRWVQIKLVAPQKLGLDRATAESKENISISFKNFTKTKNVTIIGAP</sequence>
<keyword evidence="2" id="KW-1185">Reference proteome</keyword>
<reference evidence="1" key="1">
    <citation type="journal article" date="2019" name="bioRxiv">
        <title>The Genome of the Zebra Mussel, Dreissena polymorpha: A Resource for Invasive Species Research.</title>
        <authorList>
            <person name="McCartney M.A."/>
            <person name="Auch B."/>
            <person name="Kono T."/>
            <person name="Mallez S."/>
            <person name="Zhang Y."/>
            <person name="Obille A."/>
            <person name="Becker A."/>
            <person name="Abrahante J.E."/>
            <person name="Garbe J."/>
            <person name="Badalamenti J.P."/>
            <person name="Herman A."/>
            <person name="Mangelson H."/>
            <person name="Liachko I."/>
            <person name="Sullivan S."/>
            <person name="Sone E.D."/>
            <person name="Koren S."/>
            <person name="Silverstein K.A.T."/>
            <person name="Beckman K.B."/>
            <person name="Gohl D.M."/>
        </authorList>
    </citation>
    <scope>NUCLEOTIDE SEQUENCE</scope>
    <source>
        <strain evidence="1">Duluth1</strain>
        <tissue evidence="1">Whole animal</tissue>
    </source>
</reference>